<dbReference type="InterPro" id="IPR018062">
    <property type="entry name" value="HTH_AraC-typ_CS"/>
</dbReference>
<dbReference type="PANTHER" id="PTHR46796:SF14">
    <property type="entry name" value="TRANSCRIPTIONAL REGULATORY PROTEIN"/>
    <property type="match status" value="1"/>
</dbReference>
<dbReference type="GO" id="GO:0003700">
    <property type="term" value="F:DNA-binding transcription factor activity"/>
    <property type="evidence" value="ECO:0007669"/>
    <property type="project" value="InterPro"/>
</dbReference>
<dbReference type="InterPro" id="IPR050204">
    <property type="entry name" value="AraC_XylS_family_regulators"/>
</dbReference>
<evidence type="ECO:0000256" key="3">
    <source>
        <dbReference type="ARBA" id="ARBA00023163"/>
    </source>
</evidence>
<dbReference type="InterPro" id="IPR018060">
    <property type="entry name" value="HTH_AraC"/>
</dbReference>
<sequence>MEMEMTFQPRMQNKIQGFSVIGGVHRRLWNGIVADVWDVECASYAGGYYVSRDPRLFIMLDKRGPGNSRIKLTPKAQGTVQDTEIRPISYVPAGMEVWADLTDVHSVRHLDIHFDTETVSRRLMEDIDPRRLESPQLLFSDERVLSLARLVAAECLNPEPLHDLYGDGLALALIIDVLKLSKAIPRKRSKLAGWQLRRATEFIEENCLRNIRLEELAGLTGLSQSHFSHAFKASTGIAPHQWQTNARLDRAKRLLVESENALTAIAAETGFADQAHFTRVFRKHVGITPASWKKAQVA</sequence>
<dbReference type="PANTHER" id="PTHR46796">
    <property type="entry name" value="HTH-TYPE TRANSCRIPTIONAL ACTIVATOR RHAS-RELATED"/>
    <property type="match status" value="1"/>
</dbReference>
<keyword evidence="2" id="KW-0238">DNA-binding</keyword>
<evidence type="ECO:0000313" key="5">
    <source>
        <dbReference type="EMBL" id="TCU16084.1"/>
    </source>
</evidence>
<dbReference type="Pfam" id="PF12833">
    <property type="entry name" value="HTH_18"/>
    <property type="match status" value="1"/>
</dbReference>
<comment type="caution">
    <text evidence="5">The sequence shown here is derived from an EMBL/GenBank/DDBJ whole genome shotgun (WGS) entry which is preliminary data.</text>
</comment>
<keyword evidence="3" id="KW-0804">Transcription</keyword>
<reference evidence="5 6" key="1">
    <citation type="submission" date="2019-03" db="EMBL/GenBank/DDBJ databases">
        <title>Genomic Encyclopedia of Type Strains, Phase IV (KMG-V): Genome sequencing to study the core and pangenomes of soil and plant-associated prokaryotes.</title>
        <authorList>
            <person name="Whitman W."/>
        </authorList>
    </citation>
    <scope>NUCLEOTIDE SEQUENCE [LARGE SCALE GENOMIC DNA]</scope>
    <source>
        <strain evidence="5 6">FB403</strain>
    </source>
</reference>
<name>A0AAX2QEE5_9HYPH</name>
<dbReference type="PROSITE" id="PS01124">
    <property type="entry name" value="HTH_ARAC_FAMILY_2"/>
    <property type="match status" value="1"/>
</dbReference>
<proteinExistence type="predicted"/>
<evidence type="ECO:0000259" key="4">
    <source>
        <dbReference type="PROSITE" id="PS01124"/>
    </source>
</evidence>
<keyword evidence="1" id="KW-0805">Transcription regulation</keyword>
<dbReference type="SMART" id="SM00342">
    <property type="entry name" value="HTH_ARAC"/>
    <property type="match status" value="1"/>
</dbReference>
<evidence type="ECO:0000256" key="2">
    <source>
        <dbReference type="ARBA" id="ARBA00023125"/>
    </source>
</evidence>
<gene>
    <name evidence="5" type="ORF">EV131_11886</name>
</gene>
<evidence type="ECO:0000256" key="1">
    <source>
        <dbReference type="ARBA" id="ARBA00023015"/>
    </source>
</evidence>
<dbReference type="Proteomes" id="UP000295021">
    <property type="component" value="Unassembled WGS sequence"/>
</dbReference>
<protein>
    <submittedName>
        <fullName evidence="5">AraC family transcriptional regulator</fullName>
    </submittedName>
</protein>
<accession>A0AAX2QEE5</accession>
<dbReference type="PRINTS" id="PR00032">
    <property type="entry name" value="HTHARAC"/>
</dbReference>
<dbReference type="InterPro" id="IPR009057">
    <property type="entry name" value="Homeodomain-like_sf"/>
</dbReference>
<dbReference type="Gene3D" id="1.10.10.60">
    <property type="entry name" value="Homeodomain-like"/>
    <property type="match status" value="2"/>
</dbReference>
<organism evidence="5 6">
    <name type="scientific">Rhizobium laguerreae</name>
    <dbReference type="NCBI Taxonomy" id="1076926"/>
    <lineage>
        <taxon>Bacteria</taxon>
        <taxon>Pseudomonadati</taxon>
        <taxon>Pseudomonadota</taxon>
        <taxon>Alphaproteobacteria</taxon>
        <taxon>Hyphomicrobiales</taxon>
        <taxon>Rhizobiaceae</taxon>
        <taxon>Rhizobium/Agrobacterium group</taxon>
        <taxon>Rhizobium</taxon>
    </lineage>
</organism>
<dbReference type="EMBL" id="SMBI01000018">
    <property type="protein sequence ID" value="TCU16084.1"/>
    <property type="molecule type" value="Genomic_DNA"/>
</dbReference>
<dbReference type="InterPro" id="IPR020449">
    <property type="entry name" value="Tscrpt_reg_AraC-type_HTH"/>
</dbReference>
<dbReference type="GO" id="GO:0043565">
    <property type="term" value="F:sequence-specific DNA binding"/>
    <property type="evidence" value="ECO:0007669"/>
    <property type="project" value="InterPro"/>
</dbReference>
<dbReference type="PROSITE" id="PS00041">
    <property type="entry name" value="HTH_ARAC_FAMILY_1"/>
    <property type="match status" value="1"/>
</dbReference>
<feature type="domain" description="HTH araC/xylS-type" evidence="4">
    <location>
        <begin position="197"/>
        <end position="295"/>
    </location>
</feature>
<dbReference type="AlphaFoldDB" id="A0AAX2QEE5"/>
<evidence type="ECO:0000313" key="6">
    <source>
        <dbReference type="Proteomes" id="UP000295021"/>
    </source>
</evidence>
<dbReference type="SUPFAM" id="SSF46689">
    <property type="entry name" value="Homeodomain-like"/>
    <property type="match status" value="2"/>
</dbReference>